<organism evidence="1 2">
    <name type="scientific">Streblomastix strix</name>
    <dbReference type="NCBI Taxonomy" id="222440"/>
    <lineage>
        <taxon>Eukaryota</taxon>
        <taxon>Metamonada</taxon>
        <taxon>Preaxostyla</taxon>
        <taxon>Oxymonadida</taxon>
        <taxon>Streblomastigidae</taxon>
        <taxon>Streblomastix</taxon>
    </lineage>
</organism>
<gene>
    <name evidence="1" type="ORF">EZS28_005452</name>
</gene>
<dbReference type="EMBL" id="SNRW01000834">
    <property type="protein sequence ID" value="KAA6399020.1"/>
    <property type="molecule type" value="Genomic_DNA"/>
</dbReference>
<protein>
    <submittedName>
        <fullName evidence="1">Uncharacterized protein</fullName>
    </submittedName>
</protein>
<proteinExistence type="predicted"/>
<reference evidence="1 2" key="1">
    <citation type="submission" date="2019-03" db="EMBL/GenBank/DDBJ databases">
        <title>Single cell metagenomics reveals metabolic interactions within the superorganism composed of flagellate Streblomastix strix and complex community of Bacteroidetes bacteria on its surface.</title>
        <authorList>
            <person name="Treitli S.C."/>
            <person name="Kolisko M."/>
            <person name="Husnik F."/>
            <person name="Keeling P."/>
            <person name="Hampl V."/>
        </authorList>
    </citation>
    <scope>NUCLEOTIDE SEQUENCE [LARGE SCALE GENOMIC DNA]</scope>
    <source>
        <strain evidence="1">ST1C</strain>
    </source>
</reference>
<evidence type="ECO:0000313" key="1">
    <source>
        <dbReference type="EMBL" id="KAA6399020.1"/>
    </source>
</evidence>
<comment type="caution">
    <text evidence="1">The sequence shown here is derived from an EMBL/GenBank/DDBJ whole genome shotgun (WGS) entry which is preliminary data.</text>
</comment>
<sequence>MNRDVLQQLRQWQIFIVEFRLIQKLLAIMKIRKSPQDKKELENEAINNQRITAPRVKCRAIHNLKKA</sequence>
<evidence type="ECO:0000313" key="2">
    <source>
        <dbReference type="Proteomes" id="UP000324800"/>
    </source>
</evidence>
<name>A0A5J4WVP8_9EUKA</name>
<dbReference type="AlphaFoldDB" id="A0A5J4WVP8"/>
<dbReference type="Proteomes" id="UP000324800">
    <property type="component" value="Unassembled WGS sequence"/>
</dbReference>
<accession>A0A5J4WVP8</accession>